<evidence type="ECO:0000313" key="4">
    <source>
        <dbReference type="Proteomes" id="UP000289340"/>
    </source>
</evidence>
<dbReference type="EMBL" id="KN662538">
    <property type="protein sequence ID" value="KHN13449.1"/>
    <property type="molecule type" value="Genomic_DNA"/>
</dbReference>
<reference evidence="3 4" key="2">
    <citation type="submission" date="2018-09" db="EMBL/GenBank/DDBJ databases">
        <title>A high-quality reference genome of wild soybean provides a powerful tool to mine soybean genomes.</title>
        <authorList>
            <person name="Xie M."/>
            <person name="Chung C.Y.L."/>
            <person name="Li M.-W."/>
            <person name="Wong F.-L."/>
            <person name="Chan T.-F."/>
            <person name="Lam H.-M."/>
        </authorList>
    </citation>
    <scope>NUCLEOTIDE SEQUENCE [LARGE SCALE GENOMIC DNA]</scope>
    <source>
        <strain evidence="4">cv. W05</strain>
        <tissue evidence="3">Hypocotyl of etiolated seedlings</tissue>
    </source>
</reference>
<evidence type="ECO:0000256" key="1">
    <source>
        <dbReference type="SAM" id="MobiDB-lite"/>
    </source>
</evidence>
<feature type="region of interest" description="Disordered" evidence="1">
    <location>
        <begin position="40"/>
        <end position="117"/>
    </location>
</feature>
<dbReference type="PANTHER" id="PTHR36410:SF1">
    <property type="entry name" value="EXPRESSED PROTEIN"/>
    <property type="match status" value="1"/>
</dbReference>
<dbReference type="Proteomes" id="UP000053555">
    <property type="component" value="Unassembled WGS sequence"/>
</dbReference>
<proteinExistence type="predicted"/>
<dbReference type="Gramene" id="XM_028350768.1">
    <property type="protein sequence ID" value="XP_028206569.1"/>
    <property type="gene ID" value="LOC114390087"/>
</dbReference>
<feature type="compositionally biased region" description="Basic and acidic residues" evidence="1">
    <location>
        <begin position="88"/>
        <end position="117"/>
    </location>
</feature>
<feature type="compositionally biased region" description="Basic and acidic residues" evidence="1">
    <location>
        <begin position="41"/>
        <end position="54"/>
    </location>
</feature>
<evidence type="ECO:0000313" key="2">
    <source>
        <dbReference type="EMBL" id="KHN13449.1"/>
    </source>
</evidence>
<sequence length="117" mass="13227">MMLHTMKKFLTYPFTPFPISLSSNLGRGSTSVLTFSTHPDSVLDKTQHPTEKATENVMSNSFVEGYASRSDEKGFEGASEGKQSTSKVEMDKFIHENHPAYDKAQRNEVKEKNKTRH</sequence>
<organism evidence="2">
    <name type="scientific">Glycine soja</name>
    <name type="common">Wild soybean</name>
    <dbReference type="NCBI Taxonomy" id="3848"/>
    <lineage>
        <taxon>Eukaryota</taxon>
        <taxon>Viridiplantae</taxon>
        <taxon>Streptophyta</taxon>
        <taxon>Embryophyta</taxon>
        <taxon>Tracheophyta</taxon>
        <taxon>Spermatophyta</taxon>
        <taxon>Magnoliopsida</taxon>
        <taxon>eudicotyledons</taxon>
        <taxon>Gunneridae</taxon>
        <taxon>Pentapetalae</taxon>
        <taxon>rosids</taxon>
        <taxon>fabids</taxon>
        <taxon>Fabales</taxon>
        <taxon>Fabaceae</taxon>
        <taxon>Papilionoideae</taxon>
        <taxon>50 kb inversion clade</taxon>
        <taxon>NPAAA clade</taxon>
        <taxon>indigoferoid/millettioid clade</taxon>
        <taxon>Phaseoleae</taxon>
        <taxon>Glycine</taxon>
        <taxon>Glycine subgen. Soja</taxon>
    </lineage>
</organism>
<gene>
    <name evidence="3" type="ORF">D0Y65_043672</name>
    <name evidence="2" type="ORF">glysoja_050057</name>
</gene>
<name>A0A0B2Q0D0_GLYSO</name>
<evidence type="ECO:0000313" key="3">
    <source>
        <dbReference type="EMBL" id="RZB61008.1"/>
    </source>
</evidence>
<keyword evidence="4" id="KW-1185">Reference proteome</keyword>
<dbReference type="Proteomes" id="UP000289340">
    <property type="component" value="Chromosome 16"/>
</dbReference>
<reference evidence="2" key="1">
    <citation type="submission" date="2014-07" db="EMBL/GenBank/DDBJ databases">
        <title>Identification of a novel salt tolerance gene in wild soybean by whole-genome sequencing.</title>
        <authorList>
            <person name="Lam H.-M."/>
            <person name="Qi X."/>
            <person name="Li M.-W."/>
            <person name="Liu X."/>
            <person name="Xie M."/>
            <person name="Ni M."/>
            <person name="Xu X."/>
        </authorList>
    </citation>
    <scope>NUCLEOTIDE SEQUENCE [LARGE SCALE GENOMIC DNA]</scope>
    <source>
        <tissue evidence="2">Root</tissue>
    </source>
</reference>
<dbReference type="AlphaFoldDB" id="A0A0B2Q0D0"/>
<dbReference type="PANTHER" id="PTHR36410">
    <property type="entry name" value="EXPRESSED PROTEIN"/>
    <property type="match status" value="1"/>
</dbReference>
<protein>
    <submittedName>
        <fullName evidence="2">Uncharacterized protein</fullName>
    </submittedName>
</protein>
<dbReference type="EMBL" id="QZWG01000016">
    <property type="protein sequence ID" value="RZB61008.1"/>
    <property type="molecule type" value="Genomic_DNA"/>
</dbReference>
<accession>A0A0B2Q0D0</accession>